<protein>
    <submittedName>
        <fullName evidence="2">Uncharacterized protein</fullName>
    </submittedName>
</protein>
<evidence type="ECO:0000256" key="1">
    <source>
        <dbReference type="SAM" id="MobiDB-lite"/>
    </source>
</evidence>
<evidence type="ECO:0000313" key="2">
    <source>
        <dbReference type="EMBL" id="CDW47083.1"/>
    </source>
</evidence>
<feature type="compositionally biased region" description="Low complexity" evidence="1">
    <location>
        <begin position="17"/>
        <end position="28"/>
    </location>
</feature>
<dbReference type="AlphaFoldDB" id="A0A0K2V958"/>
<organism evidence="2">
    <name type="scientific">Lepeophtheirus salmonis</name>
    <name type="common">Salmon louse</name>
    <name type="synonym">Caligus salmonis</name>
    <dbReference type="NCBI Taxonomy" id="72036"/>
    <lineage>
        <taxon>Eukaryota</taxon>
        <taxon>Metazoa</taxon>
        <taxon>Ecdysozoa</taxon>
        <taxon>Arthropoda</taxon>
        <taxon>Crustacea</taxon>
        <taxon>Multicrustacea</taxon>
        <taxon>Hexanauplia</taxon>
        <taxon>Copepoda</taxon>
        <taxon>Siphonostomatoida</taxon>
        <taxon>Caligidae</taxon>
        <taxon>Lepeophtheirus</taxon>
    </lineage>
</organism>
<sequence length="28" mass="3124">MSIFNSAPSTKRTYAYNSSTNSHSSFTH</sequence>
<accession>A0A0K2V958</accession>
<feature type="region of interest" description="Disordered" evidence="1">
    <location>
        <begin position="1"/>
        <end position="28"/>
    </location>
</feature>
<dbReference type="EMBL" id="HACA01029722">
    <property type="protein sequence ID" value="CDW47083.1"/>
    <property type="molecule type" value="Transcribed_RNA"/>
</dbReference>
<proteinExistence type="predicted"/>
<reference evidence="2" key="1">
    <citation type="submission" date="2014-05" db="EMBL/GenBank/DDBJ databases">
        <authorList>
            <person name="Chronopoulou M."/>
        </authorList>
    </citation>
    <scope>NUCLEOTIDE SEQUENCE</scope>
    <source>
        <tissue evidence="2">Whole organism</tissue>
    </source>
</reference>
<feature type="compositionally biased region" description="Polar residues" evidence="1">
    <location>
        <begin position="1"/>
        <end position="16"/>
    </location>
</feature>
<name>A0A0K2V958_LEPSM</name>